<protein>
    <recommendedName>
        <fullName evidence="3">CCHC-type domain-containing protein</fullName>
    </recommendedName>
</protein>
<keyword evidence="1" id="KW-0479">Metal-binding</keyword>
<dbReference type="InterPro" id="IPR001878">
    <property type="entry name" value="Znf_CCHC"/>
</dbReference>
<dbReference type="AlphaFoldDB" id="A0A232EP35"/>
<proteinExistence type="predicted"/>
<evidence type="ECO:0000259" key="3">
    <source>
        <dbReference type="PROSITE" id="PS50158"/>
    </source>
</evidence>
<evidence type="ECO:0000313" key="5">
    <source>
        <dbReference type="Proteomes" id="UP000215335"/>
    </source>
</evidence>
<organism evidence="4 5">
    <name type="scientific">Trichomalopsis sarcophagae</name>
    <dbReference type="NCBI Taxonomy" id="543379"/>
    <lineage>
        <taxon>Eukaryota</taxon>
        <taxon>Metazoa</taxon>
        <taxon>Ecdysozoa</taxon>
        <taxon>Arthropoda</taxon>
        <taxon>Hexapoda</taxon>
        <taxon>Insecta</taxon>
        <taxon>Pterygota</taxon>
        <taxon>Neoptera</taxon>
        <taxon>Endopterygota</taxon>
        <taxon>Hymenoptera</taxon>
        <taxon>Apocrita</taxon>
        <taxon>Proctotrupomorpha</taxon>
        <taxon>Chalcidoidea</taxon>
        <taxon>Pteromalidae</taxon>
        <taxon>Pteromalinae</taxon>
        <taxon>Trichomalopsis</taxon>
    </lineage>
</organism>
<feature type="region of interest" description="Disordered" evidence="2">
    <location>
        <begin position="1"/>
        <end position="20"/>
    </location>
</feature>
<gene>
    <name evidence="4" type="ORF">TSAR_005068</name>
</gene>
<accession>A0A232EP35</accession>
<keyword evidence="1" id="KW-0862">Zinc</keyword>
<dbReference type="Proteomes" id="UP000215335">
    <property type="component" value="Unassembled WGS sequence"/>
</dbReference>
<dbReference type="EMBL" id="NNAY01003022">
    <property type="protein sequence ID" value="OXU20101.1"/>
    <property type="molecule type" value="Genomic_DNA"/>
</dbReference>
<dbReference type="PROSITE" id="PS50158">
    <property type="entry name" value="ZF_CCHC"/>
    <property type="match status" value="1"/>
</dbReference>
<dbReference type="GO" id="GO:0003676">
    <property type="term" value="F:nucleic acid binding"/>
    <property type="evidence" value="ECO:0007669"/>
    <property type="project" value="InterPro"/>
</dbReference>
<evidence type="ECO:0000256" key="2">
    <source>
        <dbReference type="SAM" id="MobiDB-lite"/>
    </source>
</evidence>
<comment type="caution">
    <text evidence="4">The sequence shown here is derived from an EMBL/GenBank/DDBJ whole genome shotgun (WGS) entry which is preliminary data.</text>
</comment>
<keyword evidence="1" id="KW-0863">Zinc-finger</keyword>
<feature type="domain" description="CCHC-type" evidence="3">
    <location>
        <begin position="29"/>
        <end position="44"/>
    </location>
</feature>
<dbReference type="GO" id="GO:0008270">
    <property type="term" value="F:zinc ion binding"/>
    <property type="evidence" value="ECO:0007669"/>
    <property type="project" value="UniProtKB-KW"/>
</dbReference>
<evidence type="ECO:0000256" key="1">
    <source>
        <dbReference type="PROSITE-ProRule" id="PRU00047"/>
    </source>
</evidence>
<sequence>MNASKANPTNGNKNSNTNGKEKEALSFTCYYCGSKGHLQPACKKRIKEKRFCNYCDRIRHTIDICHTKKYQLNNGRYNNYPNTNKGGRNDK</sequence>
<dbReference type="SMART" id="SM00343">
    <property type="entry name" value="ZnF_C2HC"/>
    <property type="match status" value="2"/>
</dbReference>
<dbReference type="Gene3D" id="4.10.60.10">
    <property type="entry name" value="Zinc finger, CCHC-type"/>
    <property type="match status" value="1"/>
</dbReference>
<dbReference type="InterPro" id="IPR036875">
    <property type="entry name" value="Znf_CCHC_sf"/>
</dbReference>
<dbReference type="SUPFAM" id="SSF57756">
    <property type="entry name" value="Retrovirus zinc finger-like domains"/>
    <property type="match status" value="1"/>
</dbReference>
<keyword evidence="5" id="KW-1185">Reference proteome</keyword>
<reference evidence="4 5" key="1">
    <citation type="journal article" date="2017" name="Curr. Biol.">
        <title>The Evolution of Venom by Co-option of Single-Copy Genes.</title>
        <authorList>
            <person name="Martinson E.O."/>
            <person name="Mrinalini"/>
            <person name="Kelkar Y.D."/>
            <person name="Chang C.H."/>
            <person name="Werren J.H."/>
        </authorList>
    </citation>
    <scope>NUCLEOTIDE SEQUENCE [LARGE SCALE GENOMIC DNA]</scope>
    <source>
        <strain evidence="4 5">Alberta</strain>
        <tissue evidence="4">Whole body</tissue>
    </source>
</reference>
<evidence type="ECO:0000313" key="4">
    <source>
        <dbReference type="EMBL" id="OXU20101.1"/>
    </source>
</evidence>
<feature type="compositionally biased region" description="Low complexity" evidence="2">
    <location>
        <begin position="7"/>
        <end position="18"/>
    </location>
</feature>
<name>A0A232EP35_9HYME</name>